<dbReference type="Proteomes" id="UP000182977">
    <property type="component" value="Chromosome I"/>
</dbReference>
<proteinExistence type="inferred from homology"/>
<gene>
    <name evidence="3" type="ORF">SAMN04488563_1853</name>
</gene>
<evidence type="ECO:0000313" key="4">
    <source>
        <dbReference type="Proteomes" id="UP000182977"/>
    </source>
</evidence>
<dbReference type="SUPFAM" id="SSF55961">
    <property type="entry name" value="Bet v1-like"/>
    <property type="match status" value="1"/>
</dbReference>
<reference evidence="4" key="1">
    <citation type="submission" date="2016-10" db="EMBL/GenBank/DDBJ databases">
        <authorList>
            <person name="Varghese N."/>
            <person name="Submissions S."/>
        </authorList>
    </citation>
    <scope>NUCLEOTIDE SEQUENCE [LARGE SCALE GENOMIC DNA]</scope>
    <source>
        <strain evidence="4">DSM 45079</strain>
    </source>
</reference>
<comment type="similarity">
    <text evidence="1">Belongs to the AHA1 family.</text>
</comment>
<dbReference type="OrthoDB" id="287565at2"/>
<dbReference type="CDD" id="cd07814">
    <property type="entry name" value="SRPBCC_CalC_Aha1-like"/>
    <property type="match status" value="1"/>
</dbReference>
<accession>A0A1H2IN07</accession>
<sequence>MVDILHRVGVIASPDAVYTALTTIDGLSGWWTEKTTSAGDDVIRFRFDRPQGEDGFDMKVLKTVPGELVHWEVVAGPEEWIGTHVRFQLKQEDDYTIVLFSQEGWKEPVEFMYHCSTKWGTFLMSLKELVETGAGKPAPDDVQISNWH</sequence>
<protein>
    <submittedName>
        <fullName evidence="3">Uncharacterized conserved protein YndB, AHSA1/START domain</fullName>
    </submittedName>
</protein>
<feature type="domain" description="Activator of Hsp90 ATPase homologue 1/2-like C-terminal" evidence="2">
    <location>
        <begin position="12"/>
        <end position="131"/>
    </location>
</feature>
<organism evidence="3 4">
    <name type="scientific">Jiangella alkaliphila</name>
    <dbReference type="NCBI Taxonomy" id="419479"/>
    <lineage>
        <taxon>Bacteria</taxon>
        <taxon>Bacillati</taxon>
        <taxon>Actinomycetota</taxon>
        <taxon>Actinomycetes</taxon>
        <taxon>Jiangellales</taxon>
        <taxon>Jiangellaceae</taxon>
        <taxon>Jiangella</taxon>
    </lineage>
</organism>
<dbReference type="Gene3D" id="3.30.530.20">
    <property type="match status" value="1"/>
</dbReference>
<evidence type="ECO:0000313" key="3">
    <source>
        <dbReference type="EMBL" id="SDU45345.1"/>
    </source>
</evidence>
<dbReference type="Pfam" id="PF08327">
    <property type="entry name" value="AHSA1"/>
    <property type="match status" value="1"/>
</dbReference>
<dbReference type="RefSeq" id="WP_046770331.1">
    <property type="nucleotide sequence ID" value="NZ_LBMC01000019.1"/>
</dbReference>
<dbReference type="STRING" id="419479.SAMN04488563_1853"/>
<evidence type="ECO:0000256" key="1">
    <source>
        <dbReference type="ARBA" id="ARBA00006817"/>
    </source>
</evidence>
<dbReference type="InterPro" id="IPR023393">
    <property type="entry name" value="START-like_dom_sf"/>
</dbReference>
<evidence type="ECO:0000259" key="2">
    <source>
        <dbReference type="Pfam" id="PF08327"/>
    </source>
</evidence>
<dbReference type="EMBL" id="LT629791">
    <property type="protein sequence ID" value="SDU45345.1"/>
    <property type="molecule type" value="Genomic_DNA"/>
</dbReference>
<dbReference type="InterPro" id="IPR013538">
    <property type="entry name" value="ASHA1/2-like_C"/>
</dbReference>
<dbReference type="AlphaFoldDB" id="A0A1H2IN07"/>
<name>A0A1H2IN07_9ACTN</name>
<keyword evidence="4" id="KW-1185">Reference proteome</keyword>